<accession>A0A5B9FWL2</accession>
<dbReference type="PANTHER" id="PTHR40590:SF1">
    <property type="entry name" value="CYTOPLASMIC PROTEIN"/>
    <property type="match status" value="1"/>
</dbReference>
<dbReference type="AlphaFoldDB" id="A0A5B9FWL2"/>
<evidence type="ECO:0000313" key="1">
    <source>
        <dbReference type="EMBL" id="QEE50158.1"/>
    </source>
</evidence>
<dbReference type="KEGG" id="fak:FUA48_11390"/>
<keyword evidence="2" id="KW-1185">Reference proteome</keyword>
<dbReference type="CDD" id="cd14789">
    <property type="entry name" value="Tiki"/>
    <property type="match status" value="1"/>
</dbReference>
<protein>
    <submittedName>
        <fullName evidence="1">TraB/GumN family protein</fullName>
    </submittedName>
</protein>
<reference evidence="1 2" key="1">
    <citation type="submission" date="2019-08" db="EMBL/GenBank/DDBJ databases">
        <title>Flavobacterium alkalisoli sp. nov., isolated from rhizosphere soil of Suaeda salsa.</title>
        <authorList>
            <person name="Sun J.-Q."/>
            <person name="Xu L."/>
        </authorList>
    </citation>
    <scope>NUCLEOTIDE SEQUENCE [LARGE SCALE GENOMIC DNA]</scope>
    <source>
        <strain evidence="1 2">XS-5</strain>
    </source>
</reference>
<sequence length="284" mass="32125">MKKLLIAAISLFTIGLNAQQLEKSLLWKISGNGIKEPSYIFGTIHVTCDATLDEHVIKALNDTKQLYLELDMDDPAMKAGMMGGMMMKDGVTLDSLATTEDLAVLDTFITKELGIPLKMMNRFKPSMISMSLMPKYMDCPMQSFEDELMKVTHEQKEEVYGLETLEEQLAVFDDISYEEQMNELIKTAKDGIEKDKAEFDKMQEVYRTKDLNAIMKFMADSENKMYGDNADVLLNNRNKNWIPKIEETAKQTPTFFGVGAAHLGGKEGVIMLLRKKGYKVEAVK</sequence>
<organism evidence="1 2">
    <name type="scientific">Flavobacterium alkalisoli</name>
    <dbReference type="NCBI Taxonomy" id="2602769"/>
    <lineage>
        <taxon>Bacteria</taxon>
        <taxon>Pseudomonadati</taxon>
        <taxon>Bacteroidota</taxon>
        <taxon>Flavobacteriia</taxon>
        <taxon>Flavobacteriales</taxon>
        <taxon>Flavobacteriaceae</taxon>
        <taxon>Flavobacterium</taxon>
    </lineage>
</organism>
<dbReference type="Proteomes" id="UP000321222">
    <property type="component" value="Chromosome"/>
</dbReference>
<gene>
    <name evidence="1" type="ORF">FUA48_11390</name>
</gene>
<name>A0A5B9FWL2_9FLAO</name>
<dbReference type="PANTHER" id="PTHR40590">
    <property type="entry name" value="CYTOPLASMIC PROTEIN-RELATED"/>
    <property type="match status" value="1"/>
</dbReference>
<proteinExistence type="predicted"/>
<dbReference type="InterPro" id="IPR047111">
    <property type="entry name" value="YbaP-like"/>
</dbReference>
<dbReference type="EMBL" id="CP042831">
    <property type="protein sequence ID" value="QEE50158.1"/>
    <property type="molecule type" value="Genomic_DNA"/>
</dbReference>
<dbReference type="InterPro" id="IPR002816">
    <property type="entry name" value="TraB/PrgY/GumN_fam"/>
</dbReference>
<dbReference type="OrthoDB" id="9798714at2"/>
<dbReference type="Pfam" id="PF01963">
    <property type="entry name" value="TraB_PrgY_gumN"/>
    <property type="match status" value="1"/>
</dbReference>
<evidence type="ECO:0000313" key="2">
    <source>
        <dbReference type="Proteomes" id="UP000321222"/>
    </source>
</evidence>
<dbReference type="RefSeq" id="WP_147583644.1">
    <property type="nucleotide sequence ID" value="NZ_CP042831.1"/>
</dbReference>